<dbReference type="InterPro" id="IPR029063">
    <property type="entry name" value="SAM-dependent_MTases_sf"/>
</dbReference>
<accession>A0A815SBF5</accession>
<evidence type="ECO:0000313" key="2">
    <source>
        <dbReference type="Proteomes" id="UP000663855"/>
    </source>
</evidence>
<dbReference type="AlphaFoldDB" id="A0A815SBF5"/>
<sequence>MLVNGIQTQWEQFVVIFKQIILMTERYTLLLGDNRLPIACRALRSGDGRLYVHGVVNTKEETHEAWSEVRQRIETMMREIHHEENNYKCVIEHIERPIACRALRSGDGRLYVHGVVNTKEEAHEAWSEVRQRIETMMREIHHEENNYKCVIEHIERVKPYGPHLDHLVVDENTSYSAMLNIPEPVPLTEPIPSNSRNSVYHLQHKAGIPGITAYQFHLIPGITAYQFHLIPGIPFISSDSIPELHGIPTDSA</sequence>
<evidence type="ECO:0000313" key="1">
    <source>
        <dbReference type="EMBL" id="CAF1489802.1"/>
    </source>
</evidence>
<gene>
    <name evidence="1" type="ORF">CJN711_LOCUS26645</name>
</gene>
<dbReference type="Proteomes" id="UP000663855">
    <property type="component" value="Unassembled WGS sequence"/>
</dbReference>
<dbReference type="Gene3D" id="3.40.50.150">
    <property type="entry name" value="Vaccinia Virus protein VP39"/>
    <property type="match status" value="1"/>
</dbReference>
<reference evidence="1" key="1">
    <citation type="submission" date="2021-02" db="EMBL/GenBank/DDBJ databases">
        <authorList>
            <person name="Nowell W R."/>
        </authorList>
    </citation>
    <scope>NUCLEOTIDE SEQUENCE</scope>
</reference>
<dbReference type="EMBL" id="CAJNOV010012506">
    <property type="protein sequence ID" value="CAF1489802.1"/>
    <property type="molecule type" value="Genomic_DNA"/>
</dbReference>
<comment type="caution">
    <text evidence="1">The sequence shown here is derived from an EMBL/GenBank/DDBJ whole genome shotgun (WGS) entry which is preliminary data.</text>
</comment>
<proteinExistence type="predicted"/>
<name>A0A815SBF5_9BILA</name>
<organism evidence="1 2">
    <name type="scientific">Rotaria magnacalcarata</name>
    <dbReference type="NCBI Taxonomy" id="392030"/>
    <lineage>
        <taxon>Eukaryota</taxon>
        <taxon>Metazoa</taxon>
        <taxon>Spiralia</taxon>
        <taxon>Gnathifera</taxon>
        <taxon>Rotifera</taxon>
        <taxon>Eurotatoria</taxon>
        <taxon>Bdelloidea</taxon>
        <taxon>Philodinida</taxon>
        <taxon>Philodinidae</taxon>
        <taxon>Rotaria</taxon>
    </lineage>
</organism>
<protein>
    <submittedName>
        <fullName evidence="1">Uncharacterized protein</fullName>
    </submittedName>
</protein>